<proteinExistence type="inferred from homology"/>
<keyword evidence="9 10" id="KW-0472">Membrane</keyword>
<sequence length="148" mass="17193">MKVAQENSGKTRKTSLLAVVILIMVLIVAFFAFSFYTKTFIFAEESKPITTEFTYPMEEITINLKDGEHYLKTKIALGYGLEKDQEVIKSKEIQLRDGIIRILRSKSMEEIMPVEKTDALKKEIKRQLNQCFDKEIITDVYITEFLIQ</sequence>
<evidence type="ECO:0000256" key="10">
    <source>
        <dbReference type="RuleBase" id="RU364125"/>
    </source>
</evidence>
<keyword evidence="4 10" id="KW-1003">Cell membrane</keyword>
<comment type="subcellular location">
    <subcellularLocation>
        <location evidence="2">Cell membrane</location>
        <topology evidence="2">Single-pass membrane protein</topology>
    </subcellularLocation>
</comment>
<keyword evidence="11" id="KW-0282">Flagellum</keyword>
<keyword evidence="11" id="KW-0966">Cell projection</keyword>
<gene>
    <name evidence="11" type="ORF">SAMN02745973_00904</name>
</gene>
<reference evidence="11 12" key="1">
    <citation type="submission" date="2017-02" db="EMBL/GenBank/DDBJ databases">
        <authorList>
            <person name="Peterson S.W."/>
        </authorList>
    </citation>
    <scope>NUCLEOTIDE SEQUENCE [LARGE SCALE GENOMIC DNA]</scope>
    <source>
        <strain evidence="11 12">DSM 15102</strain>
    </source>
</reference>
<dbReference type="Proteomes" id="UP000196365">
    <property type="component" value="Unassembled WGS sequence"/>
</dbReference>
<keyword evidence="5 10" id="KW-0145">Chemotaxis</keyword>
<accession>A0A1T4LCW9</accession>
<comment type="similarity">
    <text evidence="3 10">Belongs to the FliL family.</text>
</comment>
<evidence type="ECO:0000256" key="2">
    <source>
        <dbReference type="ARBA" id="ARBA00004162"/>
    </source>
</evidence>
<dbReference type="GO" id="GO:0009425">
    <property type="term" value="C:bacterial-type flagellum basal body"/>
    <property type="evidence" value="ECO:0007669"/>
    <property type="project" value="InterPro"/>
</dbReference>
<dbReference type="GO" id="GO:0006935">
    <property type="term" value="P:chemotaxis"/>
    <property type="evidence" value="ECO:0007669"/>
    <property type="project" value="UniProtKB-KW"/>
</dbReference>
<keyword evidence="6 10" id="KW-0812">Transmembrane</keyword>
<evidence type="ECO:0000256" key="9">
    <source>
        <dbReference type="ARBA" id="ARBA00023136"/>
    </source>
</evidence>
<dbReference type="Pfam" id="PF03748">
    <property type="entry name" value="FliL"/>
    <property type="match status" value="1"/>
</dbReference>
<evidence type="ECO:0000256" key="7">
    <source>
        <dbReference type="ARBA" id="ARBA00022779"/>
    </source>
</evidence>
<evidence type="ECO:0000256" key="6">
    <source>
        <dbReference type="ARBA" id="ARBA00022692"/>
    </source>
</evidence>
<dbReference type="PANTHER" id="PTHR35091:SF2">
    <property type="entry name" value="FLAGELLAR PROTEIN FLIL"/>
    <property type="match status" value="1"/>
</dbReference>
<dbReference type="AlphaFoldDB" id="A0A1T4LCW9"/>
<feature type="transmembrane region" description="Helical" evidence="10">
    <location>
        <begin position="16"/>
        <end position="36"/>
    </location>
</feature>
<dbReference type="GO" id="GO:0005886">
    <property type="term" value="C:plasma membrane"/>
    <property type="evidence" value="ECO:0007669"/>
    <property type="project" value="UniProtKB-SubCell"/>
</dbReference>
<evidence type="ECO:0000256" key="1">
    <source>
        <dbReference type="ARBA" id="ARBA00002254"/>
    </source>
</evidence>
<keyword evidence="11" id="KW-0969">Cilium</keyword>
<evidence type="ECO:0000256" key="5">
    <source>
        <dbReference type="ARBA" id="ARBA00022500"/>
    </source>
</evidence>
<keyword evidence="7 10" id="KW-0283">Flagellar rotation</keyword>
<keyword evidence="8 10" id="KW-1133">Transmembrane helix</keyword>
<comment type="function">
    <text evidence="1 10">Controls the rotational direction of flagella during chemotaxis.</text>
</comment>
<dbReference type="PANTHER" id="PTHR35091">
    <property type="entry name" value="FLAGELLAR PROTEIN FLIL"/>
    <property type="match status" value="1"/>
</dbReference>
<name>A0A1T4LCW9_9FIRM</name>
<evidence type="ECO:0000256" key="4">
    <source>
        <dbReference type="ARBA" id="ARBA00022475"/>
    </source>
</evidence>
<organism evidence="11 12">
    <name type="scientific">Garciella nitratireducens DSM 15102</name>
    <dbReference type="NCBI Taxonomy" id="1121911"/>
    <lineage>
        <taxon>Bacteria</taxon>
        <taxon>Bacillati</taxon>
        <taxon>Bacillota</taxon>
        <taxon>Clostridia</taxon>
        <taxon>Eubacteriales</taxon>
        <taxon>Eubacteriaceae</taxon>
        <taxon>Garciella</taxon>
    </lineage>
</organism>
<evidence type="ECO:0000313" key="11">
    <source>
        <dbReference type="EMBL" id="SJZ52642.1"/>
    </source>
</evidence>
<dbReference type="GO" id="GO:0071978">
    <property type="term" value="P:bacterial-type flagellum-dependent swarming motility"/>
    <property type="evidence" value="ECO:0007669"/>
    <property type="project" value="TreeGrafter"/>
</dbReference>
<dbReference type="EMBL" id="FUWV01000004">
    <property type="protein sequence ID" value="SJZ52642.1"/>
    <property type="molecule type" value="Genomic_DNA"/>
</dbReference>
<evidence type="ECO:0000256" key="8">
    <source>
        <dbReference type="ARBA" id="ARBA00022989"/>
    </source>
</evidence>
<evidence type="ECO:0000256" key="3">
    <source>
        <dbReference type="ARBA" id="ARBA00008281"/>
    </source>
</evidence>
<dbReference type="InterPro" id="IPR005503">
    <property type="entry name" value="FliL"/>
</dbReference>
<evidence type="ECO:0000313" key="12">
    <source>
        <dbReference type="Proteomes" id="UP000196365"/>
    </source>
</evidence>
<protein>
    <recommendedName>
        <fullName evidence="10">Flagellar protein FliL</fullName>
    </recommendedName>
</protein>
<keyword evidence="12" id="KW-1185">Reference proteome</keyword>